<dbReference type="EMBL" id="UINC01008088">
    <property type="protein sequence ID" value="SVA36448.1"/>
    <property type="molecule type" value="Genomic_DNA"/>
</dbReference>
<evidence type="ECO:0000313" key="2">
    <source>
        <dbReference type="EMBL" id="SVA36448.1"/>
    </source>
</evidence>
<organism evidence="2">
    <name type="scientific">marine metagenome</name>
    <dbReference type="NCBI Taxonomy" id="408172"/>
    <lineage>
        <taxon>unclassified sequences</taxon>
        <taxon>metagenomes</taxon>
        <taxon>ecological metagenomes</taxon>
    </lineage>
</organism>
<accession>A0A381V9M3</accession>
<proteinExistence type="predicted"/>
<protein>
    <submittedName>
        <fullName evidence="2">Uncharacterized protein</fullName>
    </submittedName>
</protein>
<reference evidence="2" key="1">
    <citation type="submission" date="2018-05" db="EMBL/GenBank/DDBJ databases">
        <authorList>
            <person name="Lanie J.A."/>
            <person name="Ng W.-L."/>
            <person name="Kazmierczak K.M."/>
            <person name="Andrzejewski T.M."/>
            <person name="Davidsen T.M."/>
            <person name="Wayne K.J."/>
            <person name="Tettelin H."/>
            <person name="Glass J.I."/>
            <person name="Rusch D."/>
            <person name="Podicherti R."/>
            <person name="Tsui H.-C.T."/>
            <person name="Winkler M.E."/>
        </authorList>
    </citation>
    <scope>NUCLEOTIDE SEQUENCE</scope>
</reference>
<gene>
    <name evidence="2" type="ORF">METZ01_LOCUS89302</name>
</gene>
<feature type="compositionally biased region" description="Polar residues" evidence="1">
    <location>
        <begin position="28"/>
        <end position="47"/>
    </location>
</feature>
<evidence type="ECO:0000256" key="1">
    <source>
        <dbReference type="SAM" id="MobiDB-lite"/>
    </source>
</evidence>
<dbReference type="AlphaFoldDB" id="A0A381V9M3"/>
<name>A0A381V9M3_9ZZZZ</name>
<feature type="region of interest" description="Disordered" evidence="1">
    <location>
        <begin position="17"/>
        <end position="85"/>
    </location>
</feature>
<sequence>MTRKVIGFDVTGIGENLKNAGSVEKSATGGSSSKGNYNQPGSLNKSSAMKAAKGYIDADGKSGENQPKVGGKGQKGMGYSSKPKF</sequence>